<evidence type="ECO:0000313" key="1">
    <source>
        <dbReference type="Proteomes" id="UP000035680"/>
    </source>
</evidence>
<organism evidence="1 2">
    <name type="scientific">Strongyloides venezuelensis</name>
    <name type="common">Threadworm</name>
    <dbReference type="NCBI Taxonomy" id="75913"/>
    <lineage>
        <taxon>Eukaryota</taxon>
        <taxon>Metazoa</taxon>
        <taxon>Ecdysozoa</taxon>
        <taxon>Nematoda</taxon>
        <taxon>Chromadorea</taxon>
        <taxon>Rhabditida</taxon>
        <taxon>Tylenchina</taxon>
        <taxon>Panagrolaimomorpha</taxon>
        <taxon>Strongyloidoidea</taxon>
        <taxon>Strongyloididae</taxon>
        <taxon>Strongyloides</taxon>
    </lineage>
</organism>
<protein>
    <submittedName>
        <fullName evidence="2">THAP-type domain-containing protein</fullName>
    </submittedName>
</protein>
<keyword evidence="1" id="KW-1185">Reference proteome</keyword>
<evidence type="ECO:0000313" key="2">
    <source>
        <dbReference type="WBParaSite" id="SVE_0114700.1"/>
    </source>
</evidence>
<dbReference type="AlphaFoldDB" id="A0A0K0EX93"/>
<proteinExistence type="predicted"/>
<reference evidence="2" key="2">
    <citation type="submission" date="2015-08" db="UniProtKB">
        <authorList>
            <consortium name="WormBaseParasite"/>
        </authorList>
    </citation>
    <scope>IDENTIFICATION</scope>
</reference>
<name>A0A0K0EX93_STRVS</name>
<sequence>MKKRRCLERYDKKAVKDFVSFITTPMITTIIPWQEMKIVGMNNVKEKIAMAIRDISNTVIIKIESLMMKILHSCTAIRNKSKIFVDYFYGDLMDSLKIFYAYLDEMSTKGLLTHEKKRNWTTKIELAVTYLKVDYEINVKKVPNVADHCYTHALTQVSSLSLCEHLYNIKCTRRDGTKLTFNEIRNFLESYSNSEQSQNACEQLKIVENNLFLYKKHILREVACEKIRKTIVKNLRADKALLTLNFS</sequence>
<dbReference type="WBParaSite" id="SVE_0114700.1">
    <property type="protein sequence ID" value="SVE_0114700.1"/>
    <property type="gene ID" value="SVE_0114700"/>
</dbReference>
<accession>A0A0K0EX93</accession>
<reference evidence="1" key="1">
    <citation type="submission" date="2014-07" db="EMBL/GenBank/DDBJ databases">
        <authorList>
            <person name="Martin A.A"/>
            <person name="De Silva N."/>
        </authorList>
    </citation>
    <scope>NUCLEOTIDE SEQUENCE</scope>
</reference>
<dbReference type="STRING" id="75913.A0A0K0EX93"/>
<dbReference type="Proteomes" id="UP000035680">
    <property type="component" value="Unassembled WGS sequence"/>
</dbReference>